<gene>
    <name evidence="4" type="ORF">SADUNF_Sadunf10G0177800</name>
</gene>
<dbReference type="InterPro" id="IPR027417">
    <property type="entry name" value="P-loop_NTPase"/>
</dbReference>
<name>A0A835JSX1_9ROSI</name>
<dbReference type="EMBL" id="JADGMS010000010">
    <property type="protein sequence ID" value="KAF9674921.1"/>
    <property type="molecule type" value="Genomic_DNA"/>
</dbReference>
<accession>A0A835JSX1</accession>
<organism evidence="4 5">
    <name type="scientific">Salix dunnii</name>
    <dbReference type="NCBI Taxonomy" id="1413687"/>
    <lineage>
        <taxon>Eukaryota</taxon>
        <taxon>Viridiplantae</taxon>
        <taxon>Streptophyta</taxon>
        <taxon>Embryophyta</taxon>
        <taxon>Tracheophyta</taxon>
        <taxon>Spermatophyta</taxon>
        <taxon>Magnoliopsida</taxon>
        <taxon>eudicotyledons</taxon>
        <taxon>Gunneridae</taxon>
        <taxon>Pentapetalae</taxon>
        <taxon>rosids</taxon>
        <taxon>fabids</taxon>
        <taxon>Malpighiales</taxon>
        <taxon>Salicaceae</taxon>
        <taxon>Saliceae</taxon>
        <taxon>Salix</taxon>
    </lineage>
</organism>
<evidence type="ECO:0000259" key="3">
    <source>
        <dbReference type="SMART" id="SM00382"/>
    </source>
</evidence>
<dbReference type="Proteomes" id="UP000657918">
    <property type="component" value="Unassembled WGS sequence"/>
</dbReference>
<evidence type="ECO:0000313" key="5">
    <source>
        <dbReference type="Proteomes" id="UP000657918"/>
    </source>
</evidence>
<dbReference type="InterPro" id="IPR003593">
    <property type="entry name" value="AAA+_ATPase"/>
</dbReference>
<dbReference type="GO" id="GO:0005524">
    <property type="term" value="F:ATP binding"/>
    <property type="evidence" value="ECO:0007669"/>
    <property type="project" value="UniProtKB-KW"/>
</dbReference>
<dbReference type="PANTHER" id="PTHR20953">
    <property type="entry name" value="KINASE-RELATED"/>
    <property type="match status" value="1"/>
</dbReference>
<dbReference type="SUPFAM" id="SSF52540">
    <property type="entry name" value="P-loop containing nucleoside triphosphate hydrolases"/>
    <property type="match status" value="1"/>
</dbReference>
<proteinExistence type="predicted"/>
<dbReference type="PANTHER" id="PTHR20953:SF14">
    <property type="entry name" value="PROTEIN SEEDLING PLASTID DEVELOPMENT 1"/>
    <property type="match status" value="1"/>
</dbReference>
<evidence type="ECO:0000256" key="2">
    <source>
        <dbReference type="ARBA" id="ARBA00022840"/>
    </source>
</evidence>
<dbReference type="InterPro" id="IPR045735">
    <property type="entry name" value="Spore_III_AA_AAA+_ATPase"/>
</dbReference>
<dbReference type="Gene3D" id="3.40.50.300">
    <property type="entry name" value="P-loop containing nucleotide triphosphate hydrolases"/>
    <property type="match status" value="1"/>
</dbReference>
<feature type="domain" description="AAA+ ATPase" evidence="3">
    <location>
        <begin position="104"/>
        <end position="238"/>
    </location>
</feature>
<keyword evidence="1" id="KW-0547">Nucleotide-binding</keyword>
<comment type="caution">
    <text evidence="4">The sequence shown here is derived from an EMBL/GenBank/DDBJ whole genome shotgun (WGS) entry which is preliminary data.</text>
</comment>
<keyword evidence="2" id="KW-0067">ATP-binding</keyword>
<dbReference type="CDD" id="cd00009">
    <property type="entry name" value="AAA"/>
    <property type="match status" value="1"/>
</dbReference>
<protein>
    <recommendedName>
        <fullName evidence="3">AAA+ ATPase domain-containing protein</fullName>
    </recommendedName>
</protein>
<dbReference type="Pfam" id="PF19568">
    <property type="entry name" value="Spore_III_AA"/>
    <property type="match status" value="1"/>
</dbReference>
<reference evidence="4 5" key="1">
    <citation type="submission" date="2020-10" db="EMBL/GenBank/DDBJ databases">
        <title>Plant Genome Project.</title>
        <authorList>
            <person name="Zhang R.-G."/>
        </authorList>
    </citation>
    <scope>NUCLEOTIDE SEQUENCE [LARGE SCALE GENOMIC DNA]</scope>
    <source>
        <strain evidence="4">FAFU-HL-1</strain>
        <tissue evidence="4">Leaf</tissue>
    </source>
</reference>
<evidence type="ECO:0000256" key="1">
    <source>
        <dbReference type="ARBA" id="ARBA00022741"/>
    </source>
</evidence>
<dbReference type="AlphaFoldDB" id="A0A835JSX1"/>
<dbReference type="OrthoDB" id="26838at2759"/>
<keyword evidence="5" id="KW-1185">Reference proteome</keyword>
<evidence type="ECO:0000313" key="4">
    <source>
        <dbReference type="EMBL" id="KAF9674921.1"/>
    </source>
</evidence>
<sequence>MFLCVTNRNKLINYYMRLEICNYRRLLKRKGNGPVIESENSHEDLKHAISKVGDFSDDNRSGIDSSLHRISAIRNRKMQIIGLTCRVGRAVSGSADIIRDLVEGGGSILVIGRPGVGKTTLIREIARMLADDQRKRVVIVDTSNEIGGDGDVPHAGIGRARRMQVPNVNMQHNVMIEAVENHMPETIIIDEIGTELEALAASTIAQRGVQLVGTAHGMTIDNIIKNPSLQILVGGIESVTLGDEEARKRKVQKTILERKGSPTFTCAVEMITRTECRVHHRLDATVDAILAGKSPLFEIRHMDTEGYGSLKLIPMFQENLIEESDGSLKSISILQENYVEETEVITSDKERCDEVESDEEVEDEDYCSKQSKTWKSSGIEIKRKSPVCVYTCKVT</sequence>
<dbReference type="SMART" id="SM00382">
    <property type="entry name" value="AAA"/>
    <property type="match status" value="1"/>
</dbReference>
<dbReference type="FunFam" id="3.40.50.300:FF:001088">
    <property type="entry name" value="uncharacterized protein ycf45 isoform X2"/>
    <property type="match status" value="1"/>
</dbReference>